<dbReference type="GO" id="GO:1902208">
    <property type="term" value="P:regulation of bacterial-type flagellum assembly"/>
    <property type="evidence" value="ECO:0007669"/>
    <property type="project" value="InterPro"/>
</dbReference>
<reference evidence="9 10" key="1">
    <citation type="submission" date="2018-07" db="EMBL/GenBank/DDBJ databases">
        <title>Genomic Encyclopedia of Type Strains, Phase IV (KMG-IV): sequencing the most valuable type-strain genomes for metagenomic binning, comparative biology and taxonomic classification.</title>
        <authorList>
            <person name="Goeker M."/>
        </authorList>
    </citation>
    <scope>NUCLEOTIDE SEQUENCE [LARGE SCALE GENOMIC DNA]</scope>
    <source>
        <strain evidence="9 10">DSM 21634</strain>
    </source>
</reference>
<dbReference type="OrthoDB" id="8525736at2"/>
<keyword evidence="5" id="KW-0805">Transcription regulation</keyword>
<dbReference type="GO" id="GO:0003677">
    <property type="term" value="F:DNA binding"/>
    <property type="evidence" value="ECO:0007669"/>
    <property type="project" value="UniProtKB-KW"/>
</dbReference>
<comment type="caution">
    <text evidence="9">The sequence shown here is derived from an EMBL/GenBank/DDBJ whole genome shotgun (WGS) entry which is preliminary data.</text>
</comment>
<keyword evidence="2" id="KW-0479">Metal-binding</keyword>
<evidence type="ECO:0000313" key="9">
    <source>
        <dbReference type="EMBL" id="RCW65109.1"/>
    </source>
</evidence>
<keyword evidence="4" id="KW-0862">Zinc</keyword>
<dbReference type="GO" id="GO:0044781">
    <property type="term" value="P:bacterial-type flagellum organization"/>
    <property type="evidence" value="ECO:0007669"/>
    <property type="project" value="UniProtKB-KW"/>
</dbReference>
<evidence type="ECO:0000256" key="4">
    <source>
        <dbReference type="ARBA" id="ARBA00022833"/>
    </source>
</evidence>
<protein>
    <submittedName>
        <fullName evidence="9">Transcriptional activator FlhC</fullName>
    </submittedName>
</protein>
<dbReference type="RefSeq" id="WP_114471914.1">
    <property type="nucleotide sequence ID" value="NZ_QPJK01000013.1"/>
</dbReference>
<evidence type="ECO:0000256" key="6">
    <source>
        <dbReference type="ARBA" id="ARBA00023125"/>
    </source>
</evidence>
<evidence type="ECO:0000256" key="3">
    <source>
        <dbReference type="ARBA" id="ARBA00022795"/>
    </source>
</evidence>
<dbReference type="Proteomes" id="UP000252884">
    <property type="component" value="Unassembled WGS sequence"/>
</dbReference>
<keyword evidence="8" id="KW-0804">Transcription</keyword>
<dbReference type="Pfam" id="PF05280">
    <property type="entry name" value="FlhC"/>
    <property type="match status" value="1"/>
</dbReference>
<evidence type="ECO:0000256" key="1">
    <source>
        <dbReference type="ARBA" id="ARBA00022490"/>
    </source>
</evidence>
<keyword evidence="6" id="KW-0238">DNA-binding</keyword>
<keyword evidence="3" id="KW-1005">Bacterial flagellum biogenesis</keyword>
<keyword evidence="7" id="KW-0010">Activator</keyword>
<dbReference type="GO" id="GO:0045893">
    <property type="term" value="P:positive regulation of DNA-templated transcription"/>
    <property type="evidence" value="ECO:0007669"/>
    <property type="project" value="InterPro"/>
</dbReference>
<name>A0A368XBL2_9BURK</name>
<sequence length="206" mass="22864">MPIGSSITVKVHALSLAQDCALLGARVRTIQYLTGLPAFELLRMLFSARHPAPRGRTPDSREWYHRANLLHRVEASVVIGSFTRMRVAGFAPADALVAAYQDYRTLYSRHCRISFDRAFDLAAHTSALWITCTRSFHMVRCGRCGCEAIDAASLRRSGPSSCPFCDLLQRLDRDPRLAASLKVHVPPCPEAWIRELAPGTQTSDGQ</sequence>
<dbReference type="SUPFAM" id="SSF160930">
    <property type="entry name" value="FlhC-like"/>
    <property type="match status" value="1"/>
</dbReference>
<dbReference type="InterPro" id="IPR007944">
    <property type="entry name" value="FlhC"/>
</dbReference>
<evidence type="ECO:0000256" key="5">
    <source>
        <dbReference type="ARBA" id="ARBA00023015"/>
    </source>
</evidence>
<dbReference type="GO" id="GO:0046872">
    <property type="term" value="F:metal ion binding"/>
    <property type="evidence" value="ECO:0007669"/>
    <property type="project" value="UniProtKB-KW"/>
</dbReference>
<proteinExistence type="predicted"/>
<evidence type="ECO:0000256" key="7">
    <source>
        <dbReference type="ARBA" id="ARBA00023159"/>
    </source>
</evidence>
<keyword evidence="1" id="KW-0963">Cytoplasm</keyword>
<organism evidence="9 10">
    <name type="scientific">Pseudorhodoferax soli</name>
    <dbReference type="NCBI Taxonomy" id="545864"/>
    <lineage>
        <taxon>Bacteria</taxon>
        <taxon>Pseudomonadati</taxon>
        <taxon>Pseudomonadota</taxon>
        <taxon>Betaproteobacteria</taxon>
        <taxon>Burkholderiales</taxon>
        <taxon>Comamonadaceae</taxon>
    </lineage>
</organism>
<accession>A0A368XBL2</accession>
<dbReference type="EMBL" id="QPJK01000013">
    <property type="protein sequence ID" value="RCW65109.1"/>
    <property type="molecule type" value="Genomic_DNA"/>
</dbReference>
<gene>
    <name evidence="9" type="ORF">DES41_11333</name>
</gene>
<evidence type="ECO:0000313" key="10">
    <source>
        <dbReference type="Proteomes" id="UP000252884"/>
    </source>
</evidence>
<evidence type="ECO:0000256" key="2">
    <source>
        <dbReference type="ARBA" id="ARBA00022723"/>
    </source>
</evidence>
<evidence type="ECO:0000256" key="8">
    <source>
        <dbReference type="ARBA" id="ARBA00023163"/>
    </source>
</evidence>
<dbReference type="AlphaFoldDB" id="A0A368XBL2"/>
<keyword evidence="10" id="KW-1185">Reference proteome</keyword>